<dbReference type="PROSITE" id="PS50292">
    <property type="entry name" value="PEROXIDASE_3"/>
    <property type="match status" value="1"/>
</dbReference>
<dbReference type="GO" id="GO:0020037">
    <property type="term" value="F:heme binding"/>
    <property type="evidence" value="ECO:0007669"/>
    <property type="project" value="InterPro"/>
</dbReference>
<feature type="compositionally biased region" description="Polar residues" evidence="2">
    <location>
        <begin position="582"/>
        <end position="591"/>
    </location>
</feature>
<dbReference type="AlphaFoldDB" id="A0A368FGM4"/>
<feature type="region of interest" description="Disordered" evidence="2">
    <location>
        <begin position="555"/>
        <end position="591"/>
    </location>
</feature>
<dbReference type="InterPro" id="IPR010255">
    <property type="entry name" value="Haem_peroxidase_sf"/>
</dbReference>
<evidence type="ECO:0000313" key="3">
    <source>
        <dbReference type="EMBL" id="RCN31212.1"/>
    </source>
</evidence>
<dbReference type="Gene3D" id="3.10.20.90">
    <property type="entry name" value="Phosphatidylinositol 3-kinase Catalytic Subunit, Chain A, domain 1"/>
    <property type="match status" value="1"/>
</dbReference>
<dbReference type="Proteomes" id="UP000252519">
    <property type="component" value="Unassembled WGS sequence"/>
</dbReference>
<comment type="caution">
    <text evidence="3">The sequence shown here is derived from an EMBL/GenBank/DDBJ whole genome shotgun (WGS) entry which is preliminary data.</text>
</comment>
<dbReference type="OrthoDB" id="5875046at2759"/>
<dbReference type="STRING" id="29170.A0A368FGM4"/>
<gene>
    <name evidence="3" type="ORF">ANCCAN_23013</name>
</gene>
<sequence>MECSSPLLLNLCLHLCKIQLLTPRKREEPLENVADNGSEAPAAGDAGVEYIKLKVVVQDSNVVHFRVKNVTAMGKLRKFYADCTGVAISSLRREILILSRNSHQPGLTVMHTFMMREHNRIATALAALNPHWTDEITYQVGTGITHLSNPSALQPRFSAFQHEMESDAILALQSLYESVDDIDLFPGLVSESPLKGALLGPTMSCILAEQFERLKKCDRFFYENDGVAKFSPAQLNEIRKIKLSSILCANSKYLRTIQPNVFDVPDDLMYGFLSSINFVFSSFHDEERLTDGNGVNRMPEAVSKHVIEYFLKNADVMLFDTNNRTAAANSRRSIAFKNLVAELKRFYGYDANEKKIRNHWDYMKSKAISKGMASRKAFSREKSYRSQTGGGRCFYQERSFEHADNYPFDDQSEEAIWRFYDGTPAVESFREGESNVGRRNSSHVTESSSYREPQDTVETSRMEERQEGDEIDVLSGQEDVNPNMDEFMSDSGDGTDNSQYVPLRPPKRRRKMRVTETDLLKEQYLLCQEQRQFFATLQHTMMEMCSFIQHANEQFNRPSSRSQEDRDTGNQEPAYLGDHNIEQSAGSISTD</sequence>
<feature type="compositionally biased region" description="Basic and acidic residues" evidence="2">
    <location>
        <begin position="452"/>
        <end position="465"/>
    </location>
</feature>
<dbReference type="PANTHER" id="PTHR11475">
    <property type="entry name" value="OXIDASE/PEROXIDASE"/>
    <property type="match status" value="1"/>
</dbReference>
<dbReference type="GO" id="GO:0004601">
    <property type="term" value="F:peroxidase activity"/>
    <property type="evidence" value="ECO:0007669"/>
    <property type="project" value="UniProtKB-KW"/>
</dbReference>
<keyword evidence="1" id="KW-0575">Peroxidase</keyword>
<dbReference type="SUPFAM" id="SSF48113">
    <property type="entry name" value="Heme-dependent peroxidases"/>
    <property type="match status" value="2"/>
</dbReference>
<feature type="compositionally biased region" description="Polar residues" evidence="2">
    <location>
        <begin position="437"/>
        <end position="451"/>
    </location>
</feature>
<reference evidence="3 4" key="1">
    <citation type="submission" date="2014-10" db="EMBL/GenBank/DDBJ databases">
        <title>Draft genome of the hookworm Ancylostoma caninum.</title>
        <authorList>
            <person name="Mitreva M."/>
        </authorList>
    </citation>
    <scope>NUCLEOTIDE SEQUENCE [LARGE SCALE GENOMIC DNA]</scope>
    <source>
        <strain evidence="3 4">Baltimore</strain>
    </source>
</reference>
<dbReference type="GO" id="GO:0006979">
    <property type="term" value="P:response to oxidative stress"/>
    <property type="evidence" value="ECO:0007669"/>
    <property type="project" value="InterPro"/>
</dbReference>
<dbReference type="Pfam" id="PF03098">
    <property type="entry name" value="An_peroxidase"/>
    <property type="match status" value="2"/>
</dbReference>
<protein>
    <recommendedName>
        <fullName evidence="5">Animal hem peroxidase</fullName>
    </recommendedName>
</protein>
<dbReference type="InterPro" id="IPR019791">
    <property type="entry name" value="Haem_peroxidase_animal"/>
</dbReference>
<name>A0A368FGM4_ANCCA</name>
<dbReference type="Gene3D" id="1.10.640.10">
    <property type="entry name" value="Haem peroxidase domain superfamily, animal type"/>
    <property type="match status" value="2"/>
</dbReference>
<evidence type="ECO:0000313" key="4">
    <source>
        <dbReference type="Proteomes" id="UP000252519"/>
    </source>
</evidence>
<feature type="region of interest" description="Disordered" evidence="2">
    <location>
        <begin position="429"/>
        <end position="468"/>
    </location>
</feature>
<dbReference type="PANTHER" id="PTHR11475:SF133">
    <property type="entry name" value="PEROXIDASE"/>
    <property type="match status" value="1"/>
</dbReference>
<keyword evidence="4" id="KW-1185">Reference proteome</keyword>
<accession>A0A368FGM4</accession>
<evidence type="ECO:0008006" key="5">
    <source>
        <dbReference type="Google" id="ProtNLM"/>
    </source>
</evidence>
<dbReference type="EMBL" id="JOJR01001357">
    <property type="protein sequence ID" value="RCN31212.1"/>
    <property type="molecule type" value="Genomic_DNA"/>
</dbReference>
<organism evidence="3 4">
    <name type="scientific">Ancylostoma caninum</name>
    <name type="common">Dog hookworm</name>
    <dbReference type="NCBI Taxonomy" id="29170"/>
    <lineage>
        <taxon>Eukaryota</taxon>
        <taxon>Metazoa</taxon>
        <taxon>Ecdysozoa</taxon>
        <taxon>Nematoda</taxon>
        <taxon>Chromadorea</taxon>
        <taxon>Rhabditida</taxon>
        <taxon>Rhabditina</taxon>
        <taxon>Rhabditomorpha</taxon>
        <taxon>Strongyloidea</taxon>
        <taxon>Ancylostomatidae</taxon>
        <taxon>Ancylostomatinae</taxon>
        <taxon>Ancylostoma</taxon>
    </lineage>
</organism>
<dbReference type="InterPro" id="IPR037120">
    <property type="entry name" value="Haem_peroxidase_sf_animal"/>
</dbReference>
<keyword evidence="1" id="KW-0560">Oxidoreductase</keyword>
<evidence type="ECO:0000256" key="1">
    <source>
        <dbReference type="ARBA" id="ARBA00022559"/>
    </source>
</evidence>
<proteinExistence type="predicted"/>
<evidence type="ECO:0000256" key="2">
    <source>
        <dbReference type="SAM" id="MobiDB-lite"/>
    </source>
</evidence>